<gene>
    <name evidence="1" type="ORF">PVK06_008649</name>
</gene>
<protein>
    <submittedName>
        <fullName evidence="1">Uncharacterized protein</fullName>
    </submittedName>
</protein>
<organism evidence="1 2">
    <name type="scientific">Gossypium arboreum</name>
    <name type="common">Tree cotton</name>
    <name type="synonym">Gossypium nanking</name>
    <dbReference type="NCBI Taxonomy" id="29729"/>
    <lineage>
        <taxon>Eukaryota</taxon>
        <taxon>Viridiplantae</taxon>
        <taxon>Streptophyta</taxon>
        <taxon>Embryophyta</taxon>
        <taxon>Tracheophyta</taxon>
        <taxon>Spermatophyta</taxon>
        <taxon>Magnoliopsida</taxon>
        <taxon>eudicotyledons</taxon>
        <taxon>Gunneridae</taxon>
        <taxon>Pentapetalae</taxon>
        <taxon>rosids</taxon>
        <taxon>malvids</taxon>
        <taxon>Malvales</taxon>
        <taxon>Malvaceae</taxon>
        <taxon>Malvoideae</taxon>
        <taxon>Gossypium</taxon>
    </lineage>
</organism>
<dbReference type="EMBL" id="JARKNE010000003">
    <property type="protein sequence ID" value="KAK5839809.1"/>
    <property type="molecule type" value="Genomic_DNA"/>
</dbReference>
<evidence type="ECO:0000313" key="2">
    <source>
        <dbReference type="Proteomes" id="UP001358586"/>
    </source>
</evidence>
<reference evidence="1 2" key="1">
    <citation type="submission" date="2023-03" db="EMBL/GenBank/DDBJ databases">
        <title>WGS of Gossypium arboreum.</title>
        <authorList>
            <person name="Yu D."/>
        </authorList>
    </citation>
    <scope>NUCLEOTIDE SEQUENCE [LARGE SCALE GENOMIC DNA]</scope>
    <source>
        <tissue evidence="1">Leaf</tissue>
    </source>
</reference>
<name>A0ABR0QLC8_GOSAR</name>
<comment type="caution">
    <text evidence="1">The sequence shown here is derived from an EMBL/GenBank/DDBJ whole genome shotgun (WGS) entry which is preliminary data.</text>
</comment>
<accession>A0ABR0QLC8</accession>
<dbReference type="Proteomes" id="UP001358586">
    <property type="component" value="Chromosome 3"/>
</dbReference>
<sequence length="119" mass="13645">MSAISSSTMRILWNEVPTHKFRLTRVVRQTDDLILFGQAEEYQVRLWVLDGIISRIMGILLPHLTLEPDRIIWGYFDLFLLPLKVPIGSFEMDHGILKRQFAVSLKVSIPSKGIGLVLK</sequence>
<proteinExistence type="predicted"/>
<evidence type="ECO:0000313" key="1">
    <source>
        <dbReference type="EMBL" id="KAK5839809.1"/>
    </source>
</evidence>
<keyword evidence="2" id="KW-1185">Reference proteome</keyword>